<dbReference type="Proteomes" id="UP000218323">
    <property type="component" value="Unassembled WGS sequence"/>
</dbReference>
<evidence type="ECO:0000259" key="1">
    <source>
        <dbReference type="Pfam" id="PF12680"/>
    </source>
</evidence>
<dbReference type="SUPFAM" id="SSF54427">
    <property type="entry name" value="NTF2-like"/>
    <property type="match status" value="1"/>
</dbReference>
<dbReference type="RefSeq" id="WP_066709765.1">
    <property type="nucleotide sequence ID" value="NZ_JBHIWA010000001.1"/>
</dbReference>
<comment type="caution">
    <text evidence="2">The sequence shown here is derived from an EMBL/GenBank/DDBJ whole genome shotgun (WGS) entry which is preliminary data.</text>
</comment>
<dbReference type="EMBL" id="NWVC01000002">
    <property type="protein sequence ID" value="PCG15195.1"/>
    <property type="molecule type" value="Genomic_DNA"/>
</dbReference>
<evidence type="ECO:0000313" key="2">
    <source>
        <dbReference type="EMBL" id="PCG15195.1"/>
    </source>
</evidence>
<feature type="domain" description="SnoaL-like" evidence="1">
    <location>
        <begin position="10"/>
        <end position="94"/>
    </location>
</feature>
<dbReference type="InterPro" id="IPR037401">
    <property type="entry name" value="SnoaL-like"/>
</dbReference>
<proteinExistence type="predicted"/>
<dbReference type="Gene3D" id="3.10.450.50">
    <property type="match status" value="1"/>
</dbReference>
<dbReference type="Pfam" id="PF12680">
    <property type="entry name" value="SnoaL_2"/>
    <property type="match status" value="1"/>
</dbReference>
<reference evidence="2 3" key="1">
    <citation type="submission" date="2017-09" db="EMBL/GenBank/DDBJ databases">
        <title>Sphingomonas adhaesiva DSM 7418, whole genome shotgun sequence.</title>
        <authorList>
            <person name="Feng G."/>
            <person name="Zhu H."/>
        </authorList>
    </citation>
    <scope>NUCLEOTIDE SEQUENCE [LARGE SCALE GENOMIC DNA]</scope>
    <source>
        <strain evidence="2 3">DSM 7418</strain>
    </source>
</reference>
<gene>
    <name evidence="2" type="ORF">COA07_06565</name>
</gene>
<name>A0A2A4I9P5_9SPHN</name>
<sequence length="109" mass="11751">MSIPLPTPIANYVAANARLDADAMLSAFAADAVFLDNGKRFEGRDQIRALFEKEVIPAKAVFTPDVIRREGAAVVVEGPAQGDFPGSPLRFTYRFLLDGDAVKAVEVTI</sequence>
<dbReference type="AlphaFoldDB" id="A0A2A4I9P5"/>
<keyword evidence="3" id="KW-1185">Reference proteome</keyword>
<accession>A0A2A4I9P5</accession>
<evidence type="ECO:0000313" key="3">
    <source>
        <dbReference type="Proteomes" id="UP000218323"/>
    </source>
</evidence>
<dbReference type="InterPro" id="IPR032710">
    <property type="entry name" value="NTF2-like_dom_sf"/>
</dbReference>
<organism evidence="2 3">
    <name type="scientific">Sphingomonas adhaesiva</name>
    <dbReference type="NCBI Taxonomy" id="28212"/>
    <lineage>
        <taxon>Bacteria</taxon>
        <taxon>Pseudomonadati</taxon>
        <taxon>Pseudomonadota</taxon>
        <taxon>Alphaproteobacteria</taxon>
        <taxon>Sphingomonadales</taxon>
        <taxon>Sphingomonadaceae</taxon>
        <taxon>Sphingomonas</taxon>
    </lineage>
</organism>
<protein>
    <submittedName>
        <fullName evidence="2">Nuclear transport factor 2 family protein</fullName>
    </submittedName>
</protein>